<proteinExistence type="predicted"/>
<comment type="caution">
    <text evidence="1">The sequence shown here is derived from an EMBL/GenBank/DDBJ whole genome shotgun (WGS) entry which is preliminary data.</text>
</comment>
<reference evidence="1 2" key="1">
    <citation type="submission" date="2023-07" db="EMBL/GenBank/DDBJ databases">
        <authorList>
            <person name="Peeters C."/>
        </authorList>
    </citation>
    <scope>NUCLEOTIDE SEQUENCE [LARGE SCALE GENOMIC DNA]</scope>
    <source>
        <strain evidence="1 2">LMG 18101</strain>
    </source>
</reference>
<evidence type="ECO:0000313" key="2">
    <source>
        <dbReference type="Proteomes" id="UP001189757"/>
    </source>
</evidence>
<dbReference type="RefSeq" id="WP_059038789.1">
    <property type="nucleotide sequence ID" value="NZ_CATZLL010000015.1"/>
</dbReference>
<protein>
    <submittedName>
        <fullName evidence="1">Uncharacterized protein</fullName>
    </submittedName>
</protein>
<dbReference type="EMBL" id="CATZLL010000015">
    <property type="protein sequence ID" value="CAJ0820268.1"/>
    <property type="molecule type" value="Genomic_DNA"/>
</dbReference>
<name>A0ABM9K958_9RALS</name>
<gene>
    <name evidence="1" type="ORF">LMG18101_04226</name>
</gene>
<sequence length="127" mass="13907">MSKILSKLKRDTKSAVICAVEFEAAVRAIAERIGARHANCAGTPISIFKVRYATVLKRAKAGSIEVLTRGRERFIVLGPEQVIELGNQVSRGRLVAEVFAGLPTVPALEPRLRATSVRAKDPYRVPR</sequence>
<keyword evidence="2" id="KW-1185">Reference proteome</keyword>
<dbReference type="Proteomes" id="UP001189757">
    <property type="component" value="Unassembled WGS sequence"/>
</dbReference>
<evidence type="ECO:0000313" key="1">
    <source>
        <dbReference type="EMBL" id="CAJ0820268.1"/>
    </source>
</evidence>
<organism evidence="1 2">
    <name type="scientific">Ralstonia flaminis</name>
    <dbReference type="NCBI Taxonomy" id="3058597"/>
    <lineage>
        <taxon>Bacteria</taxon>
        <taxon>Pseudomonadati</taxon>
        <taxon>Pseudomonadota</taxon>
        <taxon>Betaproteobacteria</taxon>
        <taxon>Burkholderiales</taxon>
        <taxon>Burkholderiaceae</taxon>
        <taxon>Ralstonia</taxon>
    </lineage>
</organism>
<accession>A0ABM9K958</accession>